<name>A0ABU0Z9T9_9ACTN</name>
<dbReference type="Proteomes" id="UP001230908">
    <property type="component" value="Unassembled WGS sequence"/>
</dbReference>
<evidence type="ECO:0008006" key="3">
    <source>
        <dbReference type="Google" id="ProtNLM"/>
    </source>
</evidence>
<accession>A0ABU0Z9T9</accession>
<comment type="caution">
    <text evidence="1">The sequence shown here is derived from an EMBL/GenBank/DDBJ whole genome shotgun (WGS) entry which is preliminary data.</text>
</comment>
<evidence type="ECO:0000313" key="1">
    <source>
        <dbReference type="EMBL" id="MDQ7903092.1"/>
    </source>
</evidence>
<organism evidence="1 2">
    <name type="scientific">Phytohabitans maris</name>
    <dbReference type="NCBI Taxonomy" id="3071409"/>
    <lineage>
        <taxon>Bacteria</taxon>
        <taxon>Bacillati</taxon>
        <taxon>Actinomycetota</taxon>
        <taxon>Actinomycetes</taxon>
        <taxon>Micromonosporales</taxon>
        <taxon>Micromonosporaceae</taxon>
    </lineage>
</organism>
<evidence type="ECO:0000313" key="2">
    <source>
        <dbReference type="Proteomes" id="UP001230908"/>
    </source>
</evidence>
<proteinExistence type="predicted"/>
<protein>
    <recommendedName>
        <fullName evidence="3">Secreted protein</fullName>
    </recommendedName>
</protein>
<keyword evidence="2" id="KW-1185">Reference proteome</keyword>
<dbReference type="EMBL" id="JAVHUY010000001">
    <property type="protein sequence ID" value="MDQ7903092.1"/>
    <property type="molecule type" value="Genomic_DNA"/>
</dbReference>
<sequence>MLVLVAHFAPDILTVLAGAEAVDDGIDALQQLTFGRVVVDVLRGRDEADTELLQLQEHRAVLFPVAVHAAGGIGDDVVHVPLAPDALHHLAEDRTLGHRRTGVARFQVFVNYDRAKFLGLALDGLPLGGQGDAFGVVVRLHLALSRYAK</sequence>
<reference evidence="1 2" key="1">
    <citation type="submission" date="2023-08" db="EMBL/GenBank/DDBJ databases">
        <title>Phytohabitans sansha sp. nov., isolated from marine sediment.</title>
        <authorList>
            <person name="Zhao Y."/>
            <person name="Yi K."/>
        </authorList>
    </citation>
    <scope>NUCLEOTIDE SEQUENCE [LARGE SCALE GENOMIC DNA]</scope>
    <source>
        <strain evidence="1 2">ZYX-F-186</strain>
    </source>
</reference>
<gene>
    <name evidence="1" type="ORF">RB614_00970</name>
</gene>